<evidence type="ECO:0000256" key="4">
    <source>
        <dbReference type="ARBA" id="ARBA00022989"/>
    </source>
</evidence>
<evidence type="ECO:0000256" key="1">
    <source>
        <dbReference type="ARBA" id="ARBA00004141"/>
    </source>
</evidence>
<feature type="transmembrane region" description="Helical" evidence="6">
    <location>
        <begin position="202"/>
        <end position="218"/>
    </location>
</feature>
<evidence type="ECO:0000313" key="8">
    <source>
        <dbReference type="EMBL" id="MSS39678.1"/>
    </source>
</evidence>
<reference evidence="8 9" key="1">
    <citation type="submission" date="2019-08" db="EMBL/GenBank/DDBJ databases">
        <title>In-depth cultivation of the pig gut microbiome towards novel bacterial diversity and tailored functional studies.</title>
        <authorList>
            <person name="Wylensek D."/>
            <person name="Hitch T.C.A."/>
            <person name="Clavel T."/>
        </authorList>
    </citation>
    <scope>NUCLEOTIDE SEQUENCE [LARGE SCALE GENOMIC DNA]</scope>
    <source>
        <strain evidence="8 9">BL-389-WT-3D</strain>
    </source>
</reference>
<feature type="transmembrane region" description="Helical" evidence="6">
    <location>
        <begin position="230"/>
        <end position="253"/>
    </location>
</feature>
<evidence type="ECO:0000256" key="2">
    <source>
        <dbReference type="ARBA" id="ARBA00007362"/>
    </source>
</evidence>
<feature type="transmembrane region" description="Helical" evidence="6">
    <location>
        <begin position="288"/>
        <end position="306"/>
    </location>
</feature>
<comment type="caution">
    <text evidence="8">The sequence shown here is derived from an EMBL/GenBank/DDBJ whole genome shotgun (WGS) entry which is preliminary data.</text>
</comment>
<name>A0A844F244_CLOSV</name>
<evidence type="ECO:0000256" key="5">
    <source>
        <dbReference type="ARBA" id="ARBA00023136"/>
    </source>
</evidence>
<dbReference type="GO" id="GO:0016020">
    <property type="term" value="C:membrane"/>
    <property type="evidence" value="ECO:0007669"/>
    <property type="project" value="UniProtKB-SubCell"/>
</dbReference>
<feature type="transmembrane region" description="Helical" evidence="6">
    <location>
        <begin position="145"/>
        <end position="167"/>
    </location>
</feature>
<feature type="transmembrane region" description="Helical" evidence="6">
    <location>
        <begin position="21"/>
        <end position="43"/>
    </location>
</feature>
<feature type="transmembrane region" description="Helical" evidence="6">
    <location>
        <begin position="91"/>
        <end position="109"/>
    </location>
</feature>
<evidence type="ECO:0000256" key="6">
    <source>
        <dbReference type="SAM" id="Phobius"/>
    </source>
</evidence>
<feature type="transmembrane region" description="Helical" evidence="6">
    <location>
        <begin position="173"/>
        <end position="190"/>
    </location>
</feature>
<dbReference type="Proteomes" id="UP000462363">
    <property type="component" value="Unassembled WGS sequence"/>
</dbReference>
<keyword evidence="3 6" id="KW-0812">Transmembrane</keyword>
<feature type="domain" description="EamA" evidence="7">
    <location>
        <begin position="20"/>
        <end position="159"/>
    </location>
</feature>
<dbReference type="EMBL" id="VUMB01000007">
    <property type="protein sequence ID" value="MSS39678.1"/>
    <property type="molecule type" value="Genomic_DNA"/>
</dbReference>
<dbReference type="InterPro" id="IPR037185">
    <property type="entry name" value="EmrE-like"/>
</dbReference>
<dbReference type="AlphaFoldDB" id="A0A844F244"/>
<evidence type="ECO:0000256" key="3">
    <source>
        <dbReference type="ARBA" id="ARBA00022692"/>
    </source>
</evidence>
<dbReference type="PANTHER" id="PTHR32322">
    <property type="entry name" value="INNER MEMBRANE TRANSPORTER"/>
    <property type="match status" value="1"/>
</dbReference>
<proteinExistence type="inferred from homology"/>
<evidence type="ECO:0000259" key="7">
    <source>
        <dbReference type="Pfam" id="PF00892"/>
    </source>
</evidence>
<organism evidence="8 9">
    <name type="scientific">Clostridium scindens (strain JCM 10418 / VPI 12708)</name>
    <dbReference type="NCBI Taxonomy" id="29347"/>
    <lineage>
        <taxon>Bacteria</taxon>
        <taxon>Bacillati</taxon>
        <taxon>Bacillota</taxon>
        <taxon>Clostridia</taxon>
        <taxon>Lachnospirales</taxon>
        <taxon>Lachnospiraceae</taxon>
    </lineage>
</organism>
<dbReference type="InterPro" id="IPR000620">
    <property type="entry name" value="EamA_dom"/>
</dbReference>
<accession>A0A844F244</accession>
<keyword evidence="4 6" id="KW-1133">Transmembrane helix</keyword>
<sequence length="309" mass="33939">MTNEKIDSKRLGNETMERRKGYIAAFMAGLLWGASSPIAQFLFESKGVVSGWLVPYRLVMAGILLFLYAVVFKKQNPVEIWKDRKEAIRQIAFSVLGMMGMQYTFFAAVQETNAGTATIFQYLNPAMLILYFAVIYRVTPKAKEIIAVLCSVSGIFLVATHGNIHAMSISPKGIVIGLLVALTTCFYGVIPGPLLKKHPAEMVCAWAMMIGGAVLMVVTRPWRMTIQIDWQVIVAFLSIVILGTIFPFCFYLASLKSIGSVYAGLLSSVEPVAATVLAALFLGTTFQAIDVVGFVLVLSTMFILNYKNT</sequence>
<feature type="transmembrane region" description="Helical" evidence="6">
    <location>
        <begin position="121"/>
        <end position="138"/>
    </location>
</feature>
<feature type="transmembrane region" description="Helical" evidence="6">
    <location>
        <begin position="49"/>
        <end position="71"/>
    </location>
</feature>
<comment type="subcellular location">
    <subcellularLocation>
        <location evidence="1">Membrane</location>
        <topology evidence="1">Multi-pass membrane protein</topology>
    </subcellularLocation>
</comment>
<comment type="similarity">
    <text evidence="2">Belongs to the EamA transporter family.</text>
</comment>
<dbReference type="Pfam" id="PF00892">
    <property type="entry name" value="EamA"/>
    <property type="match status" value="2"/>
</dbReference>
<evidence type="ECO:0000313" key="9">
    <source>
        <dbReference type="Proteomes" id="UP000462363"/>
    </source>
</evidence>
<dbReference type="InterPro" id="IPR050638">
    <property type="entry name" value="AA-Vitamin_Transporters"/>
</dbReference>
<feature type="domain" description="EamA" evidence="7">
    <location>
        <begin position="172"/>
        <end position="305"/>
    </location>
</feature>
<feature type="transmembrane region" description="Helical" evidence="6">
    <location>
        <begin position="260"/>
        <end position="282"/>
    </location>
</feature>
<dbReference type="SUPFAM" id="SSF103481">
    <property type="entry name" value="Multidrug resistance efflux transporter EmrE"/>
    <property type="match status" value="2"/>
</dbReference>
<keyword evidence="5 6" id="KW-0472">Membrane</keyword>
<gene>
    <name evidence="8" type="ORF">FYJ37_04750</name>
</gene>
<protein>
    <submittedName>
        <fullName evidence="8">EamA family transporter</fullName>
    </submittedName>
</protein>
<dbReference type="PANTHER" id="PTHR32322:SF2">
    <property type="entry name" value="EAMA DOMAIN-CONTAINING PROTEIN"/>
    <property type="match status" value="1"/>
</dbReference>